<reference evidence="7 8" key="1">
    <citation type="submission" date="2018-05" db="EMBL/GenBank/DDBJ databases">
        <title>Pararhodobacter marina sp. nov., isolated from deep-sea water of the Indian Ocean.</title>
        <authorList>
            <person name="Lai Q.Sr."/>
            <person name="Liu X."/>
            <person name="Shao Z."/>
        </authorList>
    </citation>
    <scope>NUCLEOTIDE SEQUENCE [LARGE SCALE GENOMIC DNA]</scope>
    <source>
        <strain evidence="7 8">CIC4N-9</strain>
    </source>
</reference>
<evidence type="ECO:0000256" key="1">
    <source>
        <dbReference type="ARBA" id="ARBA00004418"/>
    </source>
</evidence>
<name>A0A2U2CEH3_9RHOB</name>
<dbReference type="InterPro" id="IPR006311">
    <property type="entry name" value="TAT_signal"/>
</dbReference>
<dbReference type="CDD" id="cd13604">
    <property type="entry name" value="PBP2_TRAP_ketoacid_lactate_like"/>
    <property type="match status" value="1"/>
</dbReference>
<feature type="binding site" evidence="5">
    <location>
        <position position="241"/>
    </location>
    <ligand>
        <name>substrate</name>
    </ligand>
</feature>
<dbReference type="InterPro" id="IPR018389">
    <property type="entry name" value="DctP_fam"/>
</dbReference>
<comment type="caution">
    <text evidence="7">The sequence shown here is derived from an EMBL/GenBank/DDBJ whole genome shotgun (WGS) entry which is preliminary data.</text>
</comment>
<dbReference type="PANTHER" id="PTHR33376">
    <property type="match status" value="1"/>
</dbReference>
<evidence type="ECO:0000256" key="4">
    <source>
        <dbReference type="PIRSR" id="PIRSR039026-1"/>
    </source>
</evidence>
<dbReference type="GO" id="GO:0055085">
    <property type="term" value="P:transmembrane transport"/>
    <property type="evidence" value="ECO:0007669"/>
    <property type="project" value="InterPro"/>
</dbReference>
<keyword evidence="8" id="KW-1185">Reference proteome</keyword>
<comment type="subcellular location">
    <subcellularLocation>
        <location evidence="1">Periplasm</location>
    </subcellularLocation>
</comment>
<dbReference type="PANTHER" id="PTHR33376:SF5">
    <property type="entry name" value="EXTRACYTOPLASMIC SOLUTE RECEPTOR PROTEIN"/>
    <property type="match status" value="1"/>
</dbReference>
<dbReference type="OrthoDB" id="9780733at2"/>
<dbReference type="RefSeq" id="WP_109532331.1">
    <property type="nucleotide sequence ID" value="NZ_CAXPUO010000025.1"/>
</dbReference>
<dbReference type="GeneID" id="94364367"/>
<dbReference type="PIRSF" id="PIRSF039026">
    <property type="entry name" value="SiaP"/>
    <property type="match status" value="1"/>
</dbReference>
<keyword evidence="2 6" id="KW-0732">Signal</keyword>
<evidence type="ECO:0000313" key="8">
    <source>
        <dbReference type="Proteomes" id="UP000244940"/>
    </source>
</evidence>
<feature type="binding site" evidence="4">
    <location>
        <position position="178"/>
    </location>
    <ligand>
        <name>substrate</name>
    </ligand>
</feature>
<evidence type="ECO:0000256" key="2">
    <source>
        <dbReference type="ARBA" id="ARBA00022729"/>
    </source>
</evidence>
<dbReference type="PROSITE" id="PS51318">
    <property type="entry name" value="TAT"/>
    <property type="match status" value="1"/>
</dbReference>
<dbReference type="NCBIfam" id="NF037995">
    <property type="entry name" value="TRAP_S1"/>
    <property type="match status" value="1"/>
</dbReference>
<dbReference type="Gene3D" id="3.40.190.170">
    <property type="entry name" value="Bacterial extracellular solute-binding protein, family 7"/>
    <property type="match status" value="1"/>
</dbReference>
<dbReference type="EMBL" id="QEYD01000003">
    <property type="protein sequence ID" value="PWE30184.1"/>
    <property type="molecule type" value="Genomic_DNA"/>
</dbReference>
<dbReference type="Pfam" id="PF03480">
    <property type="entry name" value="DctP"/>
    <property type="match status" value="1"/>
</dbReference>
<organism evidence="7 8">
    <name type="scientific">Pararhodobacter marinus</name>
    <dbReference type="NCBI Taxonomy" id="2184063"/>
    <lineage>
        <taxon>Bacteria</taxon>
        <taxon>Pseudomonadati</taxon>
        <taxon>Pseudomonadota</taxon>
        <taxon>Alphaproteobacteria</taxon>
        <taxon>Rhodobacterales</taxon>
        <taxon>Paracoccaceae</taxon>
        <taxon>Pararhodobacter</taxon>
    </lineage>
</organism>
<protein>
    <submittedName>
        <fullName evidence="7">ABC transporter substrate-binding protein</fullName>
    </submittedName>
</protein>
<dbReference type="Gene3D" id="3.40.190.10">
    <property type="entry name" value="Periplasmic binding protein-like II"/>
    <property type="match status" value="1"/>
</dbReference>
<dbReference type="GO" id="GO:0031317">
    <property type="term" value="C:tripartite ATP-independent periplasmic transporter complex"/>
    <property type="evidence" value="ECO:0007669"/>
    <property type="project" value="InterPro"/>
</dbReference>
<gene>
    <name evidence="7" type="ORF">C4N9_05665</name>
</gene>
<feature type="chain" id="PRO_5015513676" evidence="6">
    <location>
        <begin position="30"/>
        <end position="357"/>
    </location>
</feature>
<feature type="binding site" evidence="5">
    <location>
        <position position="215"/>
    </location>
    <ligand>
        <name>substrate</name>
    </ligand>
</feature>
<keyword evidence="5" id="KW-0479">Metal-binding</keyword>
<feature type="binding site" evidence="5">
    <location>
        <position position="216"/>
    </location>
    <ligand>
        <name>Na(+)</name>
        <dbReference type="ChEBI" id="CHEBI:29101"/>
    </ligand>
</feature>
<dbReference type="GO" id="GO:0042597">
    <property type="term" value="C:periplasmic space"/>
    <property type="evidence" value="ECO:0007669"/>
    <property type="project" value="UniProtKB-SubCell"/>
</dbReference>
<keyword evidence="3" id="KW-0574">Periplasm</keyword>
<feature type="binding site" evidence="4">
    <location>
        <position position="157"/>
    </location>
    <ligand>
        <name>substrate</name>
    </ligand>
</feature>
<evidence type="ECO:0000256" key="6">
    <source>
        <dbReference type="SAM" id="SignalP"/>
    </source>
</evidence>
<dbReference type="AlphaFoldDB" id="A0A2U2CEH3"/>
<evidence type="ECO:0000256" key="3">
    <source>
        <dbReference type="ARBA" id="ARBA00022764"/>
    </source>
</evidence>
<dbReference type="GO" id="GO:0046872">
    <property type="term" value="F:metal ion binding"/>
    <property type="evidence" value="ECO:0007669"/>
    <property type="project" value="UniProtKB-KW"/>
</dbReference>
<evidence type="ECO:0000313" key="7">
    <source>
        <dbReference type="EMBL" id="PWE30184.1"/>
    </source>
</evidence>
<feature type="signal peptide" evidence="6">
    <location>
        <begin position="1"/>
        <end position="29"/>
    </location>
</feature>
<dbReference type="Proteomes" id="UP000244940">
    <property type="component" value="Unassembled WGS sequence"/>
</dbReference>
<sequence length="357" mass="38195">MKRRTFLKSGAGIAAGGAAAVGLAAPALAQERIEWDMPSSFPKAAPGVGTNSTRFAELVESLSAGRMVINVYGAGELVPPFAVEDAVQAGNVQIGHGTPYYAASKTASAHWFTGVPFGLTANEHFAWLKWGGGQEIWDEIYAERNLKPFYSGNSGTQAGGWFKSRIESLDDLQGLNMRIAGLGGEMMRKLGVNAILMPATEIFQSLQSGAIDAAEWVGPLLDQAFGLQRITNFCYTPAYAEPGAALQVVVNTDAYAGLPDDLKAILEAAAMQCSMETLGQFDYMNVGAMTSLQEGGVEFLEFPEDVVAAMKTAWEEVKEEQRAASADAARVLDSYEPFREGTIGYSNAFVGRYLAAR</sequence>
<accession>A0A2U2CEH3</accession>
<evidence type="ECO:0000256" key="5">
    <source>
        <dbReference type="PIRSR" id="PIRSR039026-2"/>
    </source>
</evidence>
<dbReference type="InterPro" id="IPR026289">
    <property type="entry name" value="SBP_TakP-like"/>
</dbReference>
<proteinExistence type="predicted"/>
<dbReference type="InterPro" id="IPR038404">
    <property type="entry name" value="TRAP_DctP_sf"/>
</dbReference>